<accession>A0ABU6DB61</accession>
<comment type="caution">
    <text evidence="1">The sequence shown here is derived from an EMBL/GenBank/DDBJ whole genome shotgun (WGS) entry which is preliminary data.</text>
</comment>
<reference evidence="1 2" key="1">
    <citation type="submission" date="2023-03" db="EMBL/GenBank/DDBJ databases">
        <title>Bacillus Genome Sequencing.</title>
        <authorList>
            <person name="Dunlap C."/>
        </authorList>
    </citation>
    <scope>NUCLEOTIDE SEQUENCE [LARGE SCALE GENOMIC DNA]</scope>
    <source>
        <strain evidence="1 2">NRS-1351</strain>
    </source>
</reference>
<sequence length="154" mass="17639">MPKVKLPQPIGVRIEAARAYGISGTELTEILRSGDFNRLKNAVLDDWTWDSLFEYAASRREECEEAILHGYSFTFITIRGLKTYLKYRFGLVEDRDFSSSEYGVEQLRLNQEELVQLRETIPDVHWHIVVRENVAVAGESTVDIVLKSPGLTTF</sequence>
<dbReference type="EMBL" id="JAROBY010000016">
    <property type="protein sequence ID" value="MEB4794193.1"/>
    <property type="molecule type" value="Genomic_DNA"/>
</dbReference>
<organism evidence="1 2">
    <name type="scientific">Paenibacillus chondroitinus</name>
    <dbReference type="NCBI Taxonomy" id="59842"/>
    <lineage>
        <taxon>Bacteria</taxon>
        <taxon>Bacillati</taxon>
        <taxon>Bacillota</taxon>
        <taxon>Bacilli</taxon>
        <taxon>Bacillales</taxon>
        <taxon>Paenibacillaceae</taxon>
        <taxon>Paenibacillus</taxon>
    </lineage>
</organism>
<evidence type="ECO:0000313" key="2">
    <source>
        <dbReference type="Proteomes" id="UP001355653"/>
    </source>
</evidence>
<proteinExistence type="predicted"/>
<evidence type="ECO:0000313" key="1">
    <source>
        <dbReference type="EMBL" id="MEB4794193.1"/>
    </source>
</evidence>
<keyword evidence="2" id="KW-1185">Reference proteome</keyword>
<dbReference type="Proteomes" id="UP001355653">
    <property type="component" value="Unassembled WGS sequence"/>
</dbReference>
<name>A0ABU6DB61_9BACL</name>
<protein>
    <submittedName>
        <fullName evidence="1">Uncharacterized protein</fullName>
    </submittedName>
</protein>
<dbReference type="RefSeq" id="WP_127448947.1">
    <property type="nucleotide sequence ID" value="NZ_JAROBY010000016.1"/>
</dbReference>
<gene>
    <name evidence="1" type="ORF">P5G65_09830</name>
</gene>